<keyword evidence="3" id="KW-1185">Reference proteome</keyword>
<dbReference type="EMBL" id="JACHEN010000006">
    <property type="protein sequence ID" value="MBB6215221.1"/>
    <property type="molecule type" value="Genomic_DNA"/>
</dbReference>
<accession>A0A841KPH9</accession>
<dbReference type="InterPro" id="IPR025874">
    <property type="entry name" value="DZR"/>
</dbReference>
<evidence type="ECO:0000313" key="3">
    <source>
        <dbReference type="Proteomes" id="UP000579281"/>
    </source>
</evidence>
<sequence>MIMMLIGIIILIFIVYLIYSGSPREYRHSIGNKDAKCYSCGHGIQEDFIYCPQCSIPLKEKCKGCGKYINTDWRSCPYCNDQRLG</sequence>
<feature type="domain" description="DZANK-type" evidence="1">
    <location>
        <begin position="37"/>
        <end position="80"/>
    </location>
</feature>
<keyword evidence="2" id="KW-0648">Protein biosynthesis</keyword>
<gene>
    <name evidence="2" type="ORF">HNQ80_001310</name>
</gene>
<dbReference type="AlphaFoldDB" id="A0A841KPH9"/>
<reference evidence="2 3" key="1">
    <citation type="submission" date="2020-08" db="EMBL/GenBank/DDBJ databases">
        <title>Genomic Encyclopedia of Type Strains, Phase IV (KMG-IV): sequencing the most valuable type-strain genomes for metagenomic binning, comparative biology and taxonomic classification.</title>
        <authorList>
            <person name="Goeker M."/>
        </authorList>
    </citation>
    <scope>NUCLEOTIDE SEQUENCE [LARGE SCALE GENOMIC DNA]</scope>
    <source>
        <strain evidence="2 3">DSM 103526</strain>
    </source>
</reference>
<dbReference type="Proteomes" id="UP000579281">
    <property type="component" value="Unassembled WGS sequence"/>
</dbReference>
<keyword evidence="2" id="KW-0251">Elongation factor</keyword>
<evidence type="ECO:0000259" key="1">
    <source>
        <dbReference type="Pfam" id="PF12773"/>
    </source>
</evidence>
<protein>
    <submittedName>
        <fullName evidence="2">RNA polymerase subunit RPABC4/transcription elongation factor Spt4</fullName>
    </submittedName>
</protein>
<dbReference type="Pfam" id="PF12773">
    <property type="entry name" value="DZR"/>
    <property type="match status" value="1"/>
</dbReference>
<evidence type="ECO:0000313" key="2">
    <source>
        <dbReference type="EMBL" id="MBB6215221.1"/>
    </source>
</evidence>
<name>A0A841KPH9_9FIRM</name>
<dbReference type="GO" id="GO:0003746">
    <property type="term" value="F:translation elongation factor activity"/>
    <property type="evidence" value="ECO:0007669"/>
    <property type="project" value="UniProtKB-KW"/>
</dbReference>
<comment type="caution">
    <text evidence="2">The sequence shown here is derived from an EMBL/GenBank/DDBJ whole genome shotgun (WGS) entry which is preliminary data.</text>
</comment>
<organism evidence="2 3">
    <name type="scientific">Anaerosolibacter carboniphilus</name>
    <dbReference type="NCBI Taxonomy" id="1417629"/>
    <lineage>
        <taxon>Bacteria</taxon>
        <taxon>Bacillati</taxon>
        <taxon>Bacillota</taxon>
        <taxon>Clostridia</taxon>
        <taxon>Peptostreptococcales</taxon>
        <taxon>Thermotaleaceae</taxon>
        <taxon>Anaerosolibacter</taxon>
    </lineage>
</organism>
<proteinExistence type="predicted"/>